<keyword evidence="4 10" id="KW-0547">Nucleotide-binding</keyword>
<evidence type="ECO:0000256" key="2">
    <source>
        <dbReference type="ARBA" id="ARBA00022692"/>
    </source>
</evidence>
<evidence type="ECO:0000313" key="13">
    <source>
        <dbReference type="Proteomes" id="UP000199452"/>
    </source>
</evidence>
<gene>
    <name evidence="12" type="ORF">SAMN05216323_10987</name>
</gene>
<keyword evidence="5" id="KW-0802">TPR repeat</keyword>
<evidence type="ECO:0000256" key="6">
    <source>
        <dbReference type="ARBA" id="ARBA00022840"/>
    </source>
</evidence>
<dbReference type="EMBL" id="FMYP01000098">
    <property type="protein sequence ID" value="SDD18646.1"/>
    <property type="molecule type" value="Genomic_DNA"/>
</dbReference>
<dbReference type="OrthoDB" id="9814400at2"/>
<evidence type="ECO:0000256" key="8">
    <source>
        <dbReference type="ARBA" id="ARBA00023136"/>
    </source>
</evidence>
<protein>
    <submittedName>
        <fullName evidence="12">Fic/DOC family protein</fullName>
    </submittedName>
</protein>
<dbReference type="InterPro" id="IPR040198">
    <property type="entry name" value="Fido_containing"/>
</dbReference>
<evidence type="ECO:0000313" key="12">
    <source>
        <dbReference type="EMBL" id="SDD18646.1"/>
    </source>
</evidence>
<evidence type="ECO:0000256" key="1">
    <source>
        <dbReference type="ARBA" id="ARBA00004167"/>
    </source>
</evidence>
<sequence>MDLKIIHGQLLDKFRELVDPNFLTILNSIPKLQIPVDYFQFYTSVSSVYSSKIEGEDIDFDSYFKHKFLNVKFKPDYTKKADDLYKTYEFIFENRLSLENLKKAHAILSSNLLPKSQQGKIRTNPMFVINEQDRIEYVAAEPKIVTRELEKLFIDVEKLLETELDEVDTFYFASQIHLSFVKIHPFLDGNGRTARLLEKWFLKEKIGKRAVSVPLERNYYRNLKAYYANIKKLGLEYTELDYSKSFDFTLMTINSIKENEEE</sequence>
<evidence type="ECO:0000259" key="11">
    <source>
        <dbReference type="PROSITE" id="PS51459"/>
    </source>
</evidence>
<dbReference type="Pfam" id="PF02661">
    <property type="entry name" value="Fic"/>
    <property type="match status" value="1"/>
</dbReference>
<reference evidence="12 13" key="1">
    <citation type="submission" date="2016-09" db="EMBL/GenBank/DDBJ databases">
        <authorList>
            <person name="Capua I."/>
            <person name="De Benedictis P."/>
            <person name="Joannis T."/>
            <person name="Lombin L.H."/>
            <person name="Cattoli G."/>
        </authorList>
    </citation>
    <scope>NUCLEOTIDE SEQUENCE [LARGE SCALE GENOMIC DNA]</scope>
    <source>
        <strain evidence="12 13">A7P-90m</strain>
    </source>
</reference>
<dbReference type="PANTHER" id="PTHR13504:SF34">
    <property type="entry name" value="PROTEIN ADENYLYLTRANSFERASE FICD"/>
    <property type="match status" value="1"/>
</dbReference>
<dbReference type="Proteomes" id="UP000199452">
    <property type="component" value="Unassembled WGS sequence"/>
</dbReference>
<dbReference type="STRING" id="1640674.SAMN05216323_10987"/>
<dbReference type="InterPro" id="IPR003812">
    <property type="entry name" value="Fido"/>
</dbReference>
<proteinExistence type="predicted"/>
<keyword evidence="13" id="KW-1185">Reference proteome</keyword>
<dbReference type="PANTHER" id="PTHR13504">
    <property type="entry name" value="FIDO DOMAIN-CONTAINING PROTEIN DDB_G0283145"/>
    <property type="match status" value="1"/>
</dbReference>
<dbReference type="AlphaFoldDB" id="A0A1G6SR48"/>
<dbReference type="GO" id="GO:0005524">
    <property type="term" value="F:ATP binding"/>
    <property type="evidence" value="ECO:0007669"/>
    <property type="project" value="UniProtKB-KW"/>
</dbReference>
<name>A0A1G6SR48_9BACT</name>
<comment type="subcellular location">
    <subcellularLocation>
        <location evidence="1">Membrane</location>
        <topology evidence="1">Single-pass membrane protein</topology>
    </subcellularLocation>
</comment>
<keyword evidence="7" id="KW-1133">Transmembrane helix</keyword>
<evidence type="ECO:0000256" key="9">
    <source>
        <dbReference type="PIRSR" id="PIRSR640198-1"/>
    </source>
</evidence>
<dbReference type="InterPro" id="IPR036597">
    <property type="entry name" value="Fido-like_dom_sf"/>
</dbReference>
<dbReference type="Gene3D" id="1.10.3290.10">
    <property type="entry name" value="Fido-like domain"/>
    <property type="match status" value="1"/>
</dbReference>
<keyword evidence="2" id="KW-0812">Transmembrane</keyword>
<evidence type="ECO:0000256" key="7">
    <source>
        <dbReference type="ARBA" id="ARBA00022989"/>
    </source>
</evidence>
<accession>A0A1G6SR48</accession>
<keyword evidence="8" id="KW-0472">Membrane</keyword>
<feature type="active site" evidence="9">
    <location>
        <position position="184"/>
    </location>
</feature>
<evidence type="ECO:0000256" key="3">
    <source>
        <dbReference type="ARBA" id="ARBA00022737"/>
    </source>
</evidence>
<dbReference type="PROSITE" id="PS51459">
    <property type="entry name" value="FIDO"/>
    <property type="match status" value="1"/>
</dbReference>
<dbReference type="RefSeq" id="WP_092440891.1">
    <property type="nucleotide sequence ID" value="NZ_FMYP01000098.1"/>
</dbReference>
<evidence type="ECO:0000256" key="4">
    <source>
        <dbReference type="ARBA" id="ARBA00022741"/>
    </source>
</evidence>
<evidence type="ECO:0000256" key="5">
    <source>
        <dbReference type="ARBA" id="ARBA00022803"/>
    </source>
</evidence>
<feature type="domain" description="Fido" evidence="11">
    <location>
        <begin position="96"/>
        <end position="251"/>
    </location>
</feature>
<feature type="binding site" evidence="10">
    <location>
        <begin position="188"/>
        <end position="195"/>
    </location>
    <ligand>
        <name>ATP</name>
        <dbReference type="ChEBI" id="CHEBI:30616"/>
    </ligand>
</feature>
<dbReference type="SUPFAM" id="SSF140931">
    <property type="entry name" value="Fic-like"/>
    <property type="match status" value="1"/>
</dbReference>
<keyword evidence="3" id="KW-0677">Repeat</keyword>
<feature type="binding site" evidence="10">
    <location>
        <begin position="219"/>
        <end position="220"/>
    </location>
    <ligand>
        <name>ATP</name>
        <dbReference type="ChEBI" id="CHEBI:30616"/>
    </ligand>
</feature>
<keyword evidence="6 10" id="KW-0067">ATP-binding</keyword>
<dbReference type="GO" id="GO:0016020">
    <property type="term" value="C:membrane"/>
    <property type="evidence" value="ECO:0007669"/>
    <property type="project" value="UniProtKB-SubCell"/>
</dbReference>
<organism evidence="12 13">
    <name type="scientific">Williamwhitmania taraxaci</name>
    <dbReference type="NCBI Taxonomy" id="1640674"/>
    <lineage>
        <taxon>Bacteria</taxon>
        <taxon>Pseudomonadati</taxon>
        <taxon>Bacteroidota</taxon>
        <taxon>Bacteroidia</taxon>
        <taxon>Bacteroidales</taxon>
        <taxon>Williamwhitmaniaceae</taxon>
        <taxon>Williamwhitmania</taxon>
    </lineage>
</organism>
<evidence type="ECO:0000256" key="10">
    <source>
        <dbReference type="PIRSR" id="PIRSR640198-2"/>
    </source>
</evidence>